<comment type="caution">
    <text evidence="3">The sequence shown here is derived from an EMBL/GenBank/DDBJ whole genome shotgun (WGS) entry which is preliminary data.</text>
</comment>
<accession>X0VS56</accession>
<feature type="non-terminal residue" evidence="3">
    <location>
        <position position="241"/>
    </location>
</feature>
<dbReference type="EMBL" id="BARS01021202">
    <property type="protein sequence ID" value="GAG13947.1"/>
    <property type="molecule type" value="Genomic_DNA"/>
</dbReference>
<dbReference type="InterPro" id="IPR010318">
    <property type="entry name" value="S-Me-THD_N"/>
</dbReference>
<dbReference type="Gene3D" id="3.40.1610.10">
    <property type="entry name" value="CV3147-like domain"/>
    <property type="match status" value="1"/>
</dbReference>
<dbReference type="InterPro" id="IPR027479">
    <property type="entry name" value="S-Me-THD_N_sf"/>
</dbReference>
<reference evidence="3" key="1">
    <citation type="journal article" date="2014" name="Front. Microbiol.">
        <title>High frequency of phylogenetically diverse reductive dehalogenase-homologous genes in deep subseafloor sedimentary metagenomes.</title>
        <authorList>
            <person name="Kawai M."/>
            <person name="Futagami T."/>
            <person name="Toyoda A."/>
            <person name="Takaki Y."/>
            <person name="Nishi S."/>
            <person name="Hori S."/>
            <person name="Arai W."/>
            <person name="Tsubouchi T."/>
            <person name="Morono Y."/>
            <person name="Uchiyama I."/>
            <person name="Ito T."/>
            <person name="Fujiyama A."/>
            <person name="Inagaki F."/>
            <person name="Takami H."/>
        </authorList>
    </citation>
    <scope>NUCLEOTIDE SEQUENCE</scope>
    <source>
        <strain evidence="3">Expedition CK06-06</strain>
    </source>
</reference>
<sequence length="241" mass="25229">MKVGQPIGWVDPASLSDDAWTVMTCGIGGRLDQGGTAEELAALGCLEDKYDEMGATVAAVRALQESEGVRVEAIVPGETGALAVNIAIAVGLELGVPVVDGDYAGGRAVPEVDQGIPEFRGVPFCPMALVTRWGDVMIVKETISLAMADRIGRMITLASYGAVGACWDLLPMKQARGLLVAGTLSKAFHLGKVIREAREKGADPVAEAVKAVDGWLLFEGEITATEIADEQSYAFGVGTHE</sequence>
<feature type="domain" description="S-Me-THD N-terminal" evidence="1">
    <location>
        <begin position="5"/>
        <end position="140"/>
    </location>
</feature>
<protein>
    <submittedName>
        <fullName evidence="3">Uncharacterized protein</fullName>
    </submittedName>
</protein>
<evidence type="ECO:0000313" key="3">
    <source>
        <dbReference type="EMBL" id="GAG13947.1"/>
    </source>
</evidence>
<evidence type="ECO:0000259" key="1">
    <source>
        <dbReference type="Pfam" id="PF06032"/>
    </source>
</evidence>
<organism evidence="3">
    <name type="scientific">marine sediment metagenome</name>
    <dbReference type="NCBI Taxonomy" id="412755"/>
    <lineage>
        <taxon>unclassified sequences</taxon>
        <taxon>metagenomes</taxon>
        <taxon>ecological metagenomes</taxon>
    </lineage>
</organism>
<name>X0VS56_9ZZZZ</name>
<dbReference type="Pfam" id="PF20906">
    <property type="entry name" value="S-Me-THD_C"/>
    <property type="match status" value="1"/>
</dbReference>
<dbReference type="InterPro" id="IPR048350">
    <property type="entry name" value="S-Me-THD-like_C"/>
</dbReference>
<dbReference type="SUPFAM" id="SSF160991">
    <property type="entry name" value="CV3147-like"/>
    <property type="match status" value="1"/>
</dbReference>
<gene>
    <name evidence="3" type="ORF">S01H1_34092</name>
</gene>
<dbReference type="AlphaFoldDB" id="X0VS56"/>
<dbReference type="Pfam" id="PF06032">
    <property type="entry name" value="S-Me-THD_N"/>
    <property type="match status" value="1"/>
</dbReference>
<proteinExistence type="predicted"/>
<evidence type="ECO:0000259" key="2">
    <source>
        <dbReference type="Pfam" id="PF20906"/>
    </source>
</evidence>
<feature type="domain" description="S-Me-THD-like C-terminal" evidence="2">
    <location>
        <begin position="147"/>
        <end position="237"/>
    </location>
</feature>